<organism evidence="1">
    <name type="scientific">Arundo donax</name>
    <name type="common">Giant reed</name>
    <name type="synonym">Donax arundinaceus</name>
    <dbReference type="NCBI Taxonomy" id="35708"/>
    <lineage>
        <taxon>Eukaryota</taxon>
        <taxon>Viridiplantae</taxon>
        <taxon>Streptophyta</taxon>
        <taxon>Embryophyta</taxon>
        <taxon>Tracheophyta</taxon>
        <taxon>Spermatophyta</taxon>
        <taxon>Magnoliopsida</taxon>
        <taxon>Liliopsida</taxon>
        <taxon>Poales</taxon>
        <taxon>Poaceae</taxon>
        <taxon>PACMAD clade</taxon>
        <taxon>Arundinoideae</taxon>
        <taxon>Arundineae</taxon>
        <taxon>Arundo</taxon>
    </lineage>
</organism>
<accession>A0A0A9AHZ4</accession>
<protein>
    <submittedName>
        <fullName evidence="1">Uncharacterized protein</fullName>
    </submittedName>
</protein>
<proteinExistence type="predicted"/>
<evidence type="ECO:0000313" key="1">
    <source>
        <dbReference type="EMBL" id="JAD48555.1"/>
    </source>
</evidence>
<reference evidence="1" key="2">
    <citation type="journal article" date="2015" name="Data Brief">
        <title>Shoot transcriptome of the giant reed, Arundo donax.</title>
        <authorList>
            <person name="Barrero R.A."/>
            <person name="Guerrero F.D."/>
            <person name="Moolhuijzen P."/>
            <person name="Goolsby J.A."/>
            <person name="Tidwell J."/>
            <person name="Bellgard S.E."/>
            <person name="Bellgard M.I."/>
        </authorList>
    </citation>
    <scope>NUCLEOTIDE SEQUENCE</scope>
    <source>
        <tissue evidence="1">Shoot tissue taken approximately 20 cm above the soil surface</tissue>
    </source>
</reference>
<reference evidence="1" key="1">
    <citation type="submission" date="2014-09" db="EMBL/GenBank/DDBJ databases">
        <authorList>
            <person name="Magalhaes I.L.F."/>
            <person name="Oliveira U."/>
            <person name="Santos F.R."/>
            <person name="Vidigal T.H.D.A."/>
            <person name="Brescovit A.D."/>
            <person name="Santos A.J."/>
        </authorList>
    </citation>
    <scope>NUCLEOTIDE SEQUENCE</scope>
    <source>
        <tissue evidence="1">Shoot tissue taken approximately 20 cm above the soil surface</tissue>
    </source>
</reference>
<dbReference type="AlphaFoldDB" id="A0A0A9AHZ4"/>
<dbReference type="EMBL" id="GBRH01249340">
    <property type="protein sequence ID" value="JAD48555.1"/>
    <property type="molecule type" value="Transcribed_RNA"/>
</dbReference>
<sequence length="28" mass="3177">MSYPKVNSVKYFSGGSISQYILKHGKEK</sequence>
<name>A0A0A9AHZ4_ARUDO</name>